<dbReference type="GO" id="GO:0045944">
    <property type="term" value="P:positive regulation of transcription by RNA polymerase II"/>
    <property type="evidence" value="ECO:0007669"/>
    <property type="project" value="TreeGrafter"/>
</dbReference>
<keyword evidence="4" id="KW-1185">Reference proteome</keyword>
<dbReference type="GeneID" id="55967462"/>
<dbReference type="RefSeq" id="XP_035324638.1">
    <property type="nucleotide sequence ID" value="XM_035463214.1"/>
</dbReference>
<dbReference type="OrthoDB" id="5069333at2759"/>
<keyword evidence="2" id="KW-0539">Nucleus</keyword>
<name>A0A9P5D6V8_9HYPO</name>
<sequence length="558" mass="62310">MNTGQGNETRPICKACERLRLPCQYGIRLLWQEEALSRGIALGRAGEPDKVTAIHVECLTKADRYQGVWSKKGRASTRKQHVITPSRLQNGRPNEDPYSPVQVPLAKDWIFLNYTYDDFQNTSNTDGTHYGAISDDSLPCVNHSLCQTVNLPTTARVLEESDRGLRGPLASAHQTEFNDCQHVVFEDDGLSVMSSLSARNQAEMGTGDDAVSAWPILQNPPPFALANNESYLLEYFIHGISPRCTTWPADDVYARNILPICMTSVHKPIFNMIMAVSSHQISILNRDTGSGKNTWIYHGKALRGLHTEIGQLQRQNGFSTDWEQVISTLVMVTFFDKELYRFFCAYFAHHDALNRTASALSDARDRRAAKWFKPELGLDMTVIDPLVGCSYELVQLISDISDVAAEVECQSPSSCIQETDCLSTYSPKQRLSRMQRRDSIERKLHTLAQKPPNASAPQKNVANNLIITEEVGCIAEIRRLSALMYLYSRIDGVPPGQPPINRLTDQILALIPKISLRSHALLWSLFVVGTMGLSKTEGDSGRKFILERLGENTLLAPS</sequence>
<dbReference type="InterPro" id="IPR021858">
    <property type="entry name" value="Fun_TF"/>
</dbReference>
<comment type="subcellular location">
    <subcellularLocation>
        <location evidence="1">Nucleus</location>
    </subcellularLocation>
</comment>
<gene>
    <name evidence="3" type="ORF">GMORB2_1232</name>
</gene>
<evidence type="ECO:0000256" key="2">
    <source>
        <dbReference type="ARBA" id="ARBA00023242"/>
    </source>
</evidence>
<accession>A0A9P5D6V8</accession>
<evidence type="ECO:0000313" key="3">
    <source>
        <dbReference type="EMBL" id="KAF4125986.1"/>
    </source>
</evidence>
<dbReference type="GO" id="GO:0000976">
    <property type="term" value="F:transcription cis-regulatory region binding"/>
    <property type="evidence" value="ECO:0007669"/>
    <property type="project" value="TreeGrafter"/>
</dbReference>
<evidence type="ECO:0000313" key="4">
    <source>
        <dbReference type="Proteomes" id="UP000749293"/>
    </source>
</evidence>
<dbReference type="Proteomes" id="UP000749293">
    <property type="component" value="Unassembled WGS sequence"/>
</dbReference>
<organism evidence="3 4">
    <name type="scientific">Geosmithia morbida</name>
    <dbReference type="NCBI Taxonomy" id="1094350"/>
    <lineage>
        <taxon>Eukaryota</taxon>
        <taxon>Fungi</taxon>
        <taxon>Dikarya</taxon>
        <taxon>Ascomycota</taxon>
        <taxon>Pezizomycotina</taxon>
        <taxon>Sordariomycetes</taxon>
        <taxon>Hypocreomycetidae</taxon>
        <taxon>Hypocreales</taxon>
        <taxon>Bionectriaceae</taxon>
        <taxon>Geosmithia</taxon>
    </lineage>
</organism>
<reference evidence="3" key="1">
    <citation type="submission" date="2020-03" db="EMBL/GenBank/DDBJ databases">
        <title>Site-based positive gene gene selection in Geosmithia morbida across the United States reveals a broad range of putative effectors and factors for local host and environmental adapation.</title>
        <authorList>
            <person name="Onufrak A."/>
            <person name="Murdoch R.W."/>
            <person name="Gazis R."/>
            <person name="Huff M."/>
            <person name="Staton M."/>
            <person name="Klingeman W."/>
            <person name="Hadziabdic D."/>
        </authorList>
    </citation>
    <scope>NUCLEOTIDE SEQUENCE</scope>
    <source>
        <strain evidence="3">1262</strain>
    </source>
</reference>
<dbReference type="EMBL" id="JAANYQ010000002">
    <property type="protein sequence ID" value="KAF4125986.1"/>
    <property type="molecule type" value="Genomic_DNA"/>
</dbReference>
<comment type="caution">
    <text evidence="3">The sequence shown here is derived from an EMBL/GenBank/DDBJ whole genome shotgun (WGS) entry which is preliminary data.</text>
</comment>
<proteinExistence type="predicted"/>
<evidence type="ECO:0000256" key="1">
    <source>
        <dbReference type="ARBA" id="ARBA00004123"/>
    </source>
</evidence>
<dbReference type="AlphaFoldDB" id="A0A9P5D6V8"/>
<dbReference type="PANTHER" id="PTHR37534:SF49">
    <property type="entry name" value="LYSINE BIOSYNTHESIS REGULATORY PROTEIN LYS14"/>
    <property type="match status" value="1"/>
</dbReference>
<dbReference type="Pfam" id="PF11951">
    <property type="entry name" value="Fungal_trans_2"/>
    <property type="match status" value="2"/>
</dbReference>
<protein>
    <submittedName>
        <fullName evidence="3">Anaphase-promoting complex subunit 1</fullName>
    </submittedName>
</protein>
<dbReference type="PANTHER" id="PTHR37534">
    <property type="entry name" value="TRANSCRIPTIONAL ACTIVATOR PROTEIN UGA3"/>
    <property type="match status" value="1"/>
</dbReference>
<dbReference type="GO" id="GO:0005634">
    <property type="term" value="C:nucleus"/>
    <property type="evidence" value="ECO:0007669"/>
    <property type="project" value="UniProtKB-SubCell"/>
</dbReference>
<dbReference type="GO" id="GO:0003700">
    <property type="term" value="F:DNA-binding transcription factor activity"/>
    <property type="evidence" value="ECO:0007669"/>
    <property type="project" value="TreeGrafter"/>
</dbReference>